<keyword evidence="3" id="KW-1185">Reference proteome</keyword>
<name>A0A318Y442_ASPNB</name>
<protein>
    <submittedName>
        <fullName evidence="2">Uncharacterized protein</fullName>
    </submittedName>
</protein>
<organism evidence="2 3">
    <name type="scientific">Aspergillus neoniger (strain CBS 115656)</name>
    <dbReference type="NCBI Taxonomy" id="1448310"/>
    <lineage>
        <taxon>Eukaryota</taxon>
        <taxon>Fungi</taxon>
        <taxon>Dikarya</taxon>
        <taxon>Ascomycota</taxon>
        <taxon>Pezizomycotina</taxon>
        <taxon>Eurotiomycetes</taxon>
        <taxon>Eurotiomycetidae</taxon>
        <taxon>Eurotiales</taxon>
        <taxon>Aspergillaceae</taxon>
        <taxon>Aspergillus</taxon>
        <taxon>Aspergillus subgen. Circumdati</taxon>
    </lineage>
</organism>
<dbReference type="AlphaFoldDB" id="A0A318Y442"/>
<evidence type="ECO:0000256" key="1">
    <source>
        <dbReference type="SAM" id="Phobius"/>
    </source>
</evidence>
<sequence length="379" mass="43112">MDLSDALALASLILTAISTISIFTILLQIWSNFKRLLFDREHAIKVQCGSWQSCIKNHRLPEHGLVEKAANPLKGWILNAYREGITLKMTTSDRKTQRTSCQRFCSFLMPTYDQTAQGTSSWSRLLASHLGYMRICDDGPFRQIARYDDHGNAPNSQSTAKRYEYSIPVKTAIDLAIGIFRIPSRDPHNIDMVILSDRRWLDRRWLNWCKNCKRKSRIGPLKRIGSVDQMSYWTSNPGTKQAEEIRFSLEKLVQEPSAKINNYETDKNSQNNANSDVQKAATRVALVISSLEPWAILPAAPIHITHALCGVLKMQVRDDSGQAALITLLKDLRKMKKAKQYVPPGWTLVDLECALEDIPSIKDHFFSRSSDKCSIYKPQ</sequence>
<evidence type="ECO:0000313" key="2">
    <source>
        <dbReference type="EMBL" id="PYH28589.1"/>
    </source>
</evidence>
<evidence type="ECO:0000313" key="3">
    <source>
        <dbReference type="Proteomes" id="UP000247647"/>
    </source>
</evidence>
<keyword evidence="1" id="KW-1133">Transmembrane helix</keyword>
<dbReference type="GeneID" id="37130905"/>
<reference evidence="2" key="1">
    <citation type="submission" date="2016-12" db="EMBL/GenBank/DDBJ databases">
        <title>The genomes of Aspergillus section Nigri reveals drivers in fungal speciation.</title>
        <authorList>
            <consortium name="DOE Joint Genome Institute"/>
            <person name="Vesth T.C."/>
            <person name="Nybo J."/>
            <person name="Theobald S."/>
            <person name="Brandl J."/>
            <person name="Frisvad J.C."/>
            <person name="Nielsen K.F."/>
            <person name="Lyhne E.K."/>
            <person name="Kogle M.E."/>
            <person name="Kuo A."/>
            <person name="Riley R."/>
            <person name="Clum A."/>
            <person name="Nolan M."/>
            <person name="Lipzen A."/>
            <person name="Salamov A."/>
            <person name="Henrissat B."/>
            <person name="Wiebenga A."/>
            <person name="De Vries R.P."/>
            <person name="Grigoriev I.V."/>
            <person name="Mortensen U.H."/>
            <person name="Andersen M.R."/>
            <person name="Baker S.E."/>
        </authorList>
    </citation>
    <scope>NUCLEOTIDE SEQUENCE [LARGE SCALE GENOMIC DNA]</scope>
    <source>
        <strain evidence="2">CBS 115656</strain>
    </source>
</reference>
<keyword evidence="1" id="KW-0472">Membrane</keyword>
<proteinExistence type="predicted"/>
<dbReference type="OrthoDB" id="4195086at2759"/>
<feature type="transmembrane region" description="Helical" evidence="1">
    <location>
        <begin position="6"/>
        <end position="30"/>
    </location>
</feature>
<accession>A0A318Y442</accession>
<keyword evidence="1" id="KW-0812">Transmembrane</keyword>
<dbReference type="Proteomes" id="UP000247647">
    <property type="component" value="Unassembled WGS sequence"/>
</dbReference>
<dbReference type="RefSeq" id="XP_025474067.1">
    <property type="nucleotide sequence ID" value="XM_025628449.1"/>
</dbReference>
<gene>
    <name evidence="2" type="ORF">BO87DRAFT_451198</name>
</gene>
<dbReference type="EMBL" id="KZ821508">
    <property type="protein sequence ID" value="PYH28589.1"/>
    <property type="molecule type" value="Genomic_DNA"/>
</dbReference>